<comment type="caution">
    <text evidence="2">The sequence shown here is derived from an EMBL/GenBank/DDBJ whole genome shotgun (WGS) entry which is preliminary data.</text>
</comment>
<dbReference type="EMBL" id="JAAALK010000290">
    <property type="protein sequence ID" value="KAG8047806.1"/>
    <property type="molecule type" value="Genomic_DNA"/>
</dbReference>
<proteinExistence type="predicted"/>
<evidence type="ECO:0000313" key="2">
    <source>
        <dbReference type="EMBL" id="KAG8047806.1"/>
    </source>
</evidence>
<name>A0A8J5V576_ZIZPA</name>
<reference evidence="2" key="2">
    <citation type="submission" date="2021-02" db="EMBL/GenBank/DDBJ databases">
        <authorList>
            <person name="Kimball J.A."/>
            <person name="Haas M.W."/>
            <person name="Macchietto M."/>
            <person name="Kono T."/>
            <person name="Duquette J."/>
            <person name="Shao M."/>
        </authorList>
    </citation>
    <scope>NUCLEOTIDE SEQUENCE</scope>
    <source>
        <tissue evidence="2">Fresh leaf tissue</tissue>
    </source>
</reference>
<protein>
    <submittedName>
        <fullName evidence="2">Uncharacterized protein</fullName>
    </submittedName>
</protein>
<gene>
    <name evidence="2" type="ORF">GUJ93_ZPchr0008g12229</name>
</gene>
<dbReference type="Proteomes" id="UP000729402">
    <property type="component" value="Unassembled WGS sequence"/>
</dbReference>
<keyword evidence="3" id="KW-1185">Reference proteome</keyword>
<evidence type="ECO:0000313" key="3">
    <source>
        <dbReference type="Proteomes" id="UP000729402"/>
    </source>
</evidence>
<accession>A0A8J5V576</accession>
<reference evidence="2" key="1">
    <citation type="journal article" date="2021" name="bioRxiv">
        <title>Whole Genome Assembly and Annotation of Northern Wild Rice, Zizania palustris L., Supports a Whole Genome Duplication in the Zizania Genus.</title>
        <authorList>
            <person name="Haas M."/>
            <person name="Kono T."/>
            <person name="Macchietto M."/>
            <person name="Millas R."/>
            <person name="McGilp L."/>
            <person name="Shao M."/>
            <person name="Duquette J."/>
            <person name="Hirsch C.N."/>
            <person name="Kimball J."/>
        </authorList>
    </citation>
    <scope>NUCLEOTIDE SEQUENCE</scope>
    <source>
        <tissue evidence="2">Fresh leaf tissue</tissue>
    </source>
</reference>
<feature type="region of interest" description="Disordered" evidence="1">
    <location>
        <begin position="1"/>
        <end position="21"/>
    </location>
</feature>
<dbReference type="AlphaFoldDB" id="A0A8J5V576"/>
<sequence>MVQSEQKFVLDQTGHRRGHHGWRASTAGAGLLLPSSPLPSLSPSPEWPAGYRRDWIWCRRGQIQWPRRRPPSRVAGIPLRCGHGLAGPKRAASLLLGHDCGLARPVRCRGPPFRRAAAFAGRIRCPHRRRVPLLRAGRWSPLVPGSRSRLLPPFGGLAAATGASLPMAATTTTESSLGLAITGWSAIPTGWYAATAGALTSCAAAALPTVVPA</sequence>
<organism evidence="2 3">
    <name type="scientific">Zizania palustris</name>
    <name type="common">Northern wild rice</name>
    <dbReference type="NCBI Taxonomy" id="103762"/>
    <lineage>
        <taxon>Eukaryota</taxon>
        <taxon>Viridiplantae</taxon>
        <taxon>Streptophyta</taxon>
        <taxon>Embryophyta</taxon>
        <taxon>Tracheophyta</taxon>
        <taxon>Spermatophyta</taxon>
        <taxon>Magnoliopsida</taxon>
        <taxon>Liliopsida</taxon>
        <taxon>Poales</taxon>
        <taxon>Poaceae</taxon>
        <taxon>BOP clade</taxon>
        <taxon>Oryzoideae</taxon>
        <taxon>Oryzeae</taxon>
        <taxon>Zizaniinae</taxon>
        <taxon>Zizania</taxon>
    </lineage>
</organism>
<evidence type="ECO:0000256" key="1">
    <source>
        <dbReference type="SAM" id="MobiDB-lite"/>
    </source>
</evidence>